<evidence type="ECO:0000256" key="1">
    <source>
        <dbReference type="SAM" id="Phobius"/>
    </source>
</evidence>
<keyword evidence="1" id="KW-0812">Transmembrane</keyword>
<dbReference type="AlphaFoldDB" id="A0ABD1YVH6"/>
<evidence type="ECO:0000313" key="2">
    <source>
        <dbReference type="EMBL" id="KAL2634774.1"/>
    </source>
</evidence>
<gene>
    <name evidence="2" type="ORF">R1flu_006253</name>
</gene>
<keyword evidence="1" id="KW-0472">Membrane</keyword>
<protein>
    <submittedName>
        <fullName evidence="2">Uncharacterized protein</fullName>
    </submittedName>
</protein>
<reference evidence="2 3" key="1">
    <citation type="submission" date="2024-09" db="EMBL/GenBank/DDBJ databases">
        <title>Chromosome-scale assembly of Riccia fluitans.</title>
        <authorList>
            <person name="Paukszto L."/>
            <person name="Sawicki J."/>
            <person name="Karawczyk K."/>
            <person name="Piernik-Szablinska J."/>
            <person name="Szczecinska M."/>
            <person name="Mazdziarz M."/>
        </authorList>
    </citation>
    <scope>NUCLEOTIDE SEQUENCE [LARGE SCALE GENOMIC DNA]</scope>
    <source>
        <strain evidence="2">Rf_01</strain>
        <tissue evidence="2">Aerial parts of the thallus</tissue>
    </source>
</reference>
<dbReference type="Proteomes" id="UP001605036">
    <property type="component" value="Unassembled WGS sequence"/>
</dbReference>
<evidence type="ECO:0000313" key="3">
    <source>
        <dbReference type="Proteomes" id="UP001605036"/>
    </source>
</evidence>
<keyword evidence="3" id="KW-1185">Reference proteome</keyword>
<proteinExistence type="predicted"/>
<name>A0ABD1YVH6_9MARC</name>
<feature type="transmembrane region" description="Helical" evidence="1">
    <location>
        <begin position="38"/>
        <end position="59"/>
    </location>
</feature>
<comment type="caution">
    <text evidence="2">The sequence shown here is derived from an EMBL/GenBank/DDBJ whole genome shotgun (WGS) entry which is preliminary data.</text>
</comment>
<dbReference type="EMBL" id="JBHFFA010000003">
    <property type="protein sequence ID" value="KAL2634774.1"/>
    <property type="molecule type" value="Genomic_DNA"/>
</dbReference>
<organism evidence="2 3">
    <name type="scientific">Riccia fluitans</name>
    <dbReference type="NCBI Taxonomy" id="41844"/>
    <lineage>
        <taxon>Eukaryota</taxon>
        <taxon>Viridiplantae</taxon>
        <taxon>Streptophyta</taxon>
        <taxon>Embryophyta</taxon>
        <taxon>Marchantiophyta</taxon>
        <taxon>Marchantiopsida</taxon>
        <taxon>Marchantiidae</taxon>
        <taxon>Marchantiales</taxon>
        <taxon>Ricciaceae</taxon>
        <taxon>Riccia</taxon>
    </lineage>
</organism>
<accession>A0ABD1YVH6</accession>
<sequence length="86" mass="9808">MSKWDTTSTRMLNQEELEQLLMELPPAIPARHILKRMVIWALLTLILAASALLEVLSAWPVKIEDGVVEKAIMQNWDCDVHDVLTI</sequence>
<keyword evidence="1" id="KW-1133">Transmembrane helix</keyword>